<dbReference type="AlphaFoldDB" id="B9AD39"/>
<gene>
    <name evidence="13" type="ORF">METSMIALI_00261</name>
</gene>
<dbReference type="PATRIC" id="fig|483214.13.peg.249"/>
<accession>B9AD39</accession>
<dbReference type="InterPro" id="IPR014016">
    <property type="entry name" value="UvrD-like_ATP-bd"/>
</dbReference>
<dbReference type="EMBL" id="ABYW01000002">
    <property type="protein sequence ID" value="EEE41379.1"/>
    <property type="molecule type" value="Genomic_DNA"/>
</dbReference>
<evidence type="ECO:0000256" key="8">
    <source>
        <dbReference type="ARBA" id="ARBA00034617"/>
    </source>
</evidence>
<reference evidence="13 14" key="2">
    <citation type="submission" date="2008-11" db="EMBL/GenBank/DDBJ databases">
        <title>Draft genome sequence of Methanobrevibacter smithii (DSM 2375).</title>
        <authorList>
            <person name="Sudarsanam P."/>
            <person name="Ley R."/>
            <person name="Guruge J."/>
            <person name="Turnbaugh P.J."/>
            <person name="Mahowald M."/>
            <person name="Liep D."/>
            <person name="Gordon J."/>
        </authorList>
    </citation>
    <scope>NUCLEOTIDE SEQUENCE [LARGE SCALE GENOMIC DNA]</scope>
    <source>
        <strain evidence="13 14">DSM 2375</strain>
    </source>
</reference>
<evidence type="ECO:0000256" key="10">
    <source>
        <dbReference type="ARBA" id="ARBA00048988"/>
    </source>
</evidence>
<dbReference type="Pfam" id="PF00580">
    <property type="entry name" value="UvrD-helicase"/>
    <property type="match status" value="1"/>
</dbReference>
<sequence>MRTTMISYEEFEDIVVNTLKRNISSNEDQKKAISSHANESLFIVAGPGSGKTTVIVLKILKYIFVDDIAPDEILATTFTRKAANELHSRILSWGDQIKNYLLDNIVEDDPVKEMELMDFIEKKIDLNKINIGTTDSVAEDLLRIHREPGTNQPLVIEDFVTKSAMTNILLKDNIYLNENLKEYLKSFTPKEKLEEPSKMAEIILNMKNRMYYDQVNFDEIYDKFEEGSGAKLTLNCIKDYEDELKKRNIIDFPMLEFKFLNKLKNHKLDIFLDNIKIILIDEYQDTNLIQEDIYFTIAEYGLKNNGSITVVGDDDQSLYRFRGATVDLFTNFKKRAHDRLGINVEEINLKTNYRSSENIINHCNHFVELDKEYQKARVDEKPKIIAPDFDKDKMPVLGMFRNNPQMLARDLTLLINNLINNGEASLKIRRILNKDYYDTLNGNSNLQSINKQKQNNAKKSKNLEKITLKLDEEYGSASDIAILSYSPKEMKGSNPTFNFYLRKNLKKLKKPIEVFNPKGRDLQDVKQVEIFCGLILECIDPHGIIQKSDKQIQNLADRNMNRWRYRAIDHIKSKPEPNEPVSLSEFVISWQNRHPKNRDKWPESASLMELAYKLITWIEELQDDVEGIVYLEAITRSIKQTGFFNKYSGNIVFTNSKTERESVLEAIWNIFIPIATGGVGIDEDLLETLPDDRINIMSIHQSKGLEFPLVIVDVGSRFKKNTVNTQNLRFPKLEPKNRSIEDSVRCFSSLGESERSEKDRSFDDLTRLYFVAFSRAENVLLLIGLLPSLDGYAVNNNLKQIPNVALGWNRDEQLVGFDEIYLI</sequence>
<evidence type="ECO:0000256" key="4">
    <source>
        <dbReference type="ARBA" id="ARBA00022806"/>
    </source>
</evidence>
<name>B9AD39_METSM</name>
<organism evidence="13 14">
    <name type="scientific">Methanobrevibacter smithii DSM 2375</name>
    <dbReference type="NCBI Taxonomy" id="483214"/>
    <lineage>
        <taxon>Archaea</taxon>
        <taxon>Methanobacteriati</taxon>
        <taxon>Methanobacteriota</taxon>
        <taxon>Methanomada group</taxon>
        <taxon>Methanobacteria</taxon>
        <taxon>Methanobacteriales</taxon>
        <taxon>Methanobacteriaceae</taxon>
        <taxon>Methanobrevibacter</taxon>
    </lineage>
</organism>
<dbReference type="Gene3D" id="1.10.10.160">
    <property type="match status" value="1"/>
</dbReference>
<keyword evidence="5 11" id="KW-0067">ATP-binding</keyword>
<comment type="catalytic activity">
    <reaction evidence="8">
        <text>Couples ATP hydrolysis with the unwinding of duplex DNA by translocating in the 3'-5' direction.</text>
        <dbReference type="EC" id="5.6.2.4"/>
    </reaction>
</comment>
<reference evidence="13 14" key="1">
    <citation type="submission" date="2008-10" db="EMBL/GenBank/DDBJ databases">
        <authorList>
            <person name="Fulton L."/>
            <person name="Clifton S."/>
            <person name="Fulton B."/>
            <person name="Xu J."/>
            <person name="Minx P."/>
            <person name="Pepin K.H."/>
            <person name="Johnson M."/>
            <person name="Bhonagiri V."/>
            <person name="Nash W.E."/>
            <person name="Mardis E.R."/>
            <person name="Wilson R.K."/>
        </authorList>
    </citation>
    <scope>NUCLEOTIDE SEQUENCE [LARGE SCALE GENOMIC DNA]</scope>
    <source>
        <strain evidence="13 14">DSM 2375</strain>
    </source>
</reference>
<dbReference type="GO" id="GO:0016887">
    <property type="term" value="F:ATP hydrolysis activity"/>
    <property type="evidence" value="ECO:0007669"/>
    <property type="project" value="RHEA"/>
</dbReference>
<dbReference type="GO" id="GO:0003677">
    <property type="term" value="F:DNA binding"/>
    <property type="evidence" value="ECO:0007669"/>
    <property type="project" value="UniProtKB-KW"/>
</dbReference>
<proteinExistence type="inferred from homology"/>
<keyword evidence="3 11" id="KW-0378">Hydrolase</keyword>
<dbReference type="InterPro" id="IPR000212">
    <property type="entry name" value="DNA_helicase_UvrD/REP"/>
</dbReference>
<dbReference type="GO" id="GO:0000725">
    <property type="term" value="P:recombinational repair"/>
    <property type="evidence" value="ECO:0007669"/>
    <property type="project" value="TreeGrafter"/>
</dbReference>
<keyword evidence="4 11" id="KW-0347">Helicase</keyword>
<dbReference type="PANTHER" id="PTHR11070">
    <property type="entry name" value="UVRD / RECB / PCRA DNA HELICASE FAMILY MEMBER"/>
    <property type="match status" value="1"/>
</dbReference>
<evidence type="ECO:0000256" key="2">
    <source>
        <dbReference type="ARBA" id="ARBA00022741"/>
    </source>
</evidence>
<dbReference type="PANTHER" id="PTHR11070:SF2">
    <property type="entry name" value="ATP-DEPENDENT DNA HELICASE SRS2"/>
    <property type="match status" value="1"/>
</dbReference>
<feature type="binding site" evidence="11">
    <location>
        <begin position="45"/>
        <end position="52"/>
    </location>
    <ligand>
        <name>ATP</name>
        <dbReference type="ChEBI" id="CHEBI:30616"/>
    </ligand>
</feature>
<evidence type="ECO:0000256" key="3">
    <source>
        <dbReference type="ARBA" id="ARBA00022801"/>
    </source>
</evidence>
<keyword evidence="7" id="KW-0413">Isomerase</keyword>
<evidence type="ECO:0000259" key="12">
    <source>
        <dbReference type="PROSITE" id="PS51198"/>
    </source>
</evidence>
<evidence type="ECO:0000313" key="14">
    <source>
        <dbReference type="Proteomes" id="UP000003489"/>
    </source>
</evidence>
<dbReference type="GO" id="GO:0005524">
    <property type="term" value="F:ATP binding"/>
    <property type="evidence" value="ECO:0007669"/>
    <property type="project" value="UniProtKB-UniRule"/>
</dbReference>
<evidence type="ECO:0000313" key="13">
    <source>
        <dbReference type="EMBL" id="EEE41379.1"/>
    </source>
</evidence>
<dbReference type="SUPFAM" id="SSF52540">
    <property type="entry name" value="P-loop containing nucleoside triphosphate hydrolases"/>
    <property type="match status" value="1"/>
</dbReference>
<comment type="caution">
    <text evidence="13">The sequence shown here is derived from an EMBL/GenBank/DDBJ whole genome shotgun (WGS) entry which is preliminary data.</text>
</comment>
<dbReference type="InterPro" id="IPR027417">
    <property type="entry name" value="P-loop_NTPase"/>
</dbReference>
<keyword evidence="2 11" id="KW-0547">Nucleotide-binding</keyword>
<dbReference type="InterPro" id="IPR014017">
    <property type="entry name" value="DNA_helicase_UvrD-like_C"/>
</dbReference>
<dbReference type="Pfam" id="PF13361">
    <property type="entry name" value="UvrD_C"/>
    <property type="match status" value="1"/>
</dbReference>
<evidence type="ECO:0000256" key="1">
    <source>
        <dbReference type="ARBA" id="ARBA00009922"/>
    </source>
</evidence>
<dbReference type="EC" id="5.6.2.4" evidence="9"/>
<evidence type="ECO:0000256" key="5">
    <source>
        <dbReference type="ARBA" id="ARBA00022840"/>
    </source>
</evidence>
<dbReference type="PROSITE" id="PS51198">
    <property type="entry name" value="UVRD_HELICASE_ATP_BIND"/>
    <property type="match status" value="1"/>
</dbReference>
<comment type="catalytic activity">
    <reaction evidence="10">
        <text>ATP + H2O = ADP + phosphate + H(+)</text>
        <dbReference type="Rhea" id="RHEA:13065"/>
        <dbReference type="ChEBI" id="CHEBI:15377"/>
        <dbReference type="ChEBI" id="CHEBI:15378"/>
        <dbReference type="ChEBI" id="CHEBI:30616"/>
        <dbReference type="ChEBI" id="CHEBI:43474"/>
        <dbReference type="ChEBI" id="CHEBI:456216"/>
        <dbReference type="EC" id="5.6.2.4"/>
    </reaction>
</comment>
<keyword evidence="6" id="KW-0238">DNA-binding</keyword>
<feature type="domain" description="UvrD-like helicase ATP-binding" evidence="12">
    <location>
        <begin position="24"/>
        <end position="356"/>
    </location>
</feature>
<evidence type="ECO:0000256" key="6">
    <source>
        <dbReference type="ARBA" id="ARBA00023125"/>
    </source>
</evidence>
<evidence type="ECO:0000256" key="7">
    <source>
        <dbReference type="ARBA" id="ARBA00023235"/>
    </source>
</evidence>
<evidence type="ECO:0000256" key="9">
    <source>
        <dbReference type="ARBA" id="ARBA00034808"/>
    </source>
</evidence>
<dbReference type="Proteomes" id="UP000003489">
    <property type="component" value="Unassembled WGS sequence"/>
</dbReference>
<dbReference type="GO" id="GO:0043138">
    <property type="term" value="F:3'-5' DNA helicase activity"/>
    <property type="evidence" value="ECO:0007669"/>
    <property type="project" value="UniProtKB-EC"/>
</dbReference>
<dbReference type="HOGENOM" id="CLU_004585_6_3_2"/>
<comment type="similarity">
    <text evidence="1">Belongs to the helicase family. UvrD subfamily.</text>
</comment>
<protein>
    <recommendedName>
        <fullName evidence="9">DNA 3'-5' helicase</fullName>
        <ecNumber evidence="9">5.6.2.4</ecNumber>
    </recommendedName>
</protein>
<evidence type="ECO:0000256" key="11">
    <source>
        <dbReference type="PROSITE-ProRule" id="PRU00560"/>
    </source>
</evidence>
<dbReference type="InterPro" id="IPR013986">
    <property type="entry name" value="DExx_box_DNA_helicase_dom_sf"/>
</dbReference>
<dbReference type="Gene3D" id="3.40.50.300">
    <property type="entry name" value="P-loop containing nucleotide triphosphate hydrolases"/>
    <property type="match status" value="2"/>
</dbReference>
<dbReference type="CDD" id="cd17932">
    <property type="entry name" value="DEXQc_UvrD"/>
    <property type="match status" value="1"/>
</dbReference>